<accession>A0A1I5ZA20</accession>
<reference evidence="3" key="1">
    <citation type="submission" date="2016-10" db="EMBL/GenBank/DDBJ databases">
        <authorList>
            <person name="Varghese N."/>
            <person name="Submissions S."/>
        </authorList>
    </citation>
    <scope>NUCLEOTIDE SEQUENCE [LARGE SCALE GENOMIC DNA]</scope>
    <source>
        <strain evidence="3">DSM 11706</strain>
    </source>
</reference>
<dbReference type="OrthoDB" id="569879at2"/>
<dbReference type="PROSITE" id="PS50965">
    <property type="entry name" value="NERD"/>
    <property type="match status" value="1"/>
</dbReference>
<sequence>MSGHFALLKRLIDGSPSSDFIREEIRKMDAGVRGEERVFKRLRELRLAGEFRVFSDVCLVLDDWKVQIDCLVVTDRCCIVLESKNISGRLYFNEELDDFYKEENGTETPIFNPYFQLMRHIRFMKEFLRNTLPQMKVTGAVIMTAKSCRIMQKPTHYPIYKLESMVERVTQIYNSSGSEIFSVGELEVVEKLLLENRSAFEYPPLCEYYRIHVSEIRLGVECPGCGVLGMRRTGKTWTCPSCHKRDRNAHKKAVDDYFWLINNKITNRDFRKFCMVDSIYVASRMLSNMELQMHRAGGKTYYTKK</sequence>
<evidence type="ECO:0000259" key="1">
    <source>
        <dbReference type="PROSITE" id="PS50965"/>
    </source>
</evidence>
<dbReference type="InterPro" id="IPR011528">
    <property type="entry name" value="NERD"/>
</dbReference>
<keyword evidence="3" id="KW-1185">Reference proteome</keyword>
<dbReference type="STRING" id="126156.SAMN05421670_2554"/>
<dbReference type="Pfam" id="PF08378">
    <property type="entry name" value="NERD"/>
    <property type="match status" value="1"/>
</dbReference>
<protein>
    <submittedName>
        <fullName evidence="2">Nuclease-related domain-containing protein</fullName>
    </submittedName>
</protein>
<evidence type="ECO:0000313" key="3">
    <source>
        <dbReference type="Proteomes" id="UP000198734"/>
    </source>
</evidence>
<evidence type="ECO:0000313" key="2">
    <source>
        <dbReference type="EMBL" id="SFQ53322.1"/>
    </source>
</evidence>
<proteinExistence type="predicted"/>
<dbReference type="AlphaFoldDB" id="A0A1I5ZA20"/>
<feature type="domain" description="NERD" evidence="1">
    <location>
        <begin position="30"/>
        <end position="147"/>
    </location>
</feature>
<name>A0A1I5ZA20_9BACI</name>
<gene>
    <name evidence="2" type="ORF">SAMN05421670_2554</name>
</gene>
<organism evidence="2 3">
    <name type="scientific">Psychrobacillus psychrotolerans</name>
    <dbReference type="NCBI Taxonomy" id="126156"/>
    <lineage>
        <taxon>Bacteria</taxon>
        <taxon>Bacillati</taxon>
        <taxon>Bacillota</taxon>
        <taxon>Bacilli</taxon>
        <taxon>Bacillales</taxon>
        <taxon>Bacillaceae</taxon>
        <taxon>Psychrobacillus</taxon>
    </lineage>
</organism>
<dbReference type="Proteomes" id="UP000198734">
    <property type="component" value="Unassembled WGS sequence"/>
</dbReference>
<dbReference type="EMBL" id="FOXU01000004">
    <property type="protein sequence ID" value="SFQ53322.1"/>
    <property type="molecule type" value="Genomic_DNA"/>
</dbReference>